<dbReference type="Proteomes" id="UP001057402">
    <property type="component" value="Chromosome 7"/>
</dbReference>
<evidence type="ECO:0000313" key="1">
    <source>
        <dbReference type="EMBL" id="KAI4339732.1"/>
    </source>
</evidence>
<gene>
    <name evidence="1" type="ORF">MLD38_024642</name>
</gene>
<dbReference type="EMBL" id="CM042886">
    <property type="protein sequence ID" value="KAI4339732.1"/>
    <property type="molecule type" value="Genomic_DNA"/>
</dbReference>
<protein>
    <submittedName>
        <fullName evidence="1">Uncharacterized protein</fullName>
    </submittedName>
</protein>
<sequence length="207" mass="22593">MTPGNSLLLERSRWVFGPAEPRSIRGTNPFAFARSKSRGRTDEVRGEDSRNVFSGWGHMSGRRMNEELRSREVQKGPDGGVDPHHPLHSSESDTNVVSPLIYSLMGSSREIAISPVAVVSLLFASMMERIVDRATGPGSHRKLVFTAAFFAGKFQAIFGLFMLGFLVDFLSHAEIVGFMAGAAIGIGLQQLKGMLGFSHFTTICCSQ</sequence>
<evidence type="ECO:0000313" key="2">
    <source>
        <dbReference type="Proteomes" id="UP001057402"/>
    </source>
</evidence>
<organism evidence="1 2">
    <name type="scientific">Melastoma candidum</name>
    <dbReference type="NCBI Taxonomy" id="119954"/>
    <lineage>
        <taxon>Eukaryota</taxon>
        <taxon>Viridiplantae</taxon>
        <taxon>Streptophyta</taxon>
        <taxon>Embryophyta</taxon>
        <taxon>Tracheophyta</taxon>
        <taxon>Spermatophyta</taxon>
        <taxon>Magnoliopsida</taxon>
        <taxon>eudicotyledons</taxon>
        <taxon>Gunneridae</taxon>
        <taxon>Pentapetalae</taxon>
        <taxon>rosids</taxon>
        <taxon>malvids</taxon>
        <taxon>Myrtales</taxon>
        <taxon>Melastomataceae</taxon>
        <taxon>Melastomatoideae</taxon>
        <taxon>Melastomateae</taxon>
        <taxon>Melastoma</taxon>
    </lineage>
</organism>
<name>A0ACB9NT02_9MYRT</name>
<comment type="caution">
    <text evidence="1">The sequence shown here is derived from an EMBL/GenBank/DDBJ whole genome shotgun (WGS) entry which is preliminary data.</text>
</comment>
<accession>A0ACB9NT02</accession>
<proteinExistence type="predicted"/>
<keyword evidence="2" id="KW-1185">Reference proteome</keyword>
<reference evidence="2" key="1">
    <citation type="journal article" date="2023" name="Front. Plant Sci.">
        <title>Chromosomal-level genome assembly of Melastoma candidum provides insights into trichome evolution.</title>
        <authorList>
            <person name="Zhong Y."/>
            <person name="Wu W."/>
            <person name="Sun C."/>
            <person name="Zou P."/>
            <person name="Liu Y."/>
            <person name="Dai S."/>
            <person name="Zhou R."/>
        </authorList>
    </citation>
    <scope>NUCLEOTIDE SEQUENCE [LARGE SCALE GENOMIC DNA]</scope>
</reference>